<evidence type="ECO:0000256" key="1">
    <source>
        <dbReference type="ARBA" id="ARBA00023015"/>
    </source>
</evidence>
<protein>
    <submittedName>
        <fullName evidence="5">Helix-turn-helix domain-containing protein</fullName>
    </submittedName>
</protein>
<dbReference type="PANTHER" id="PTHR43280:SF2">
    <property type="entry name" value="HTH-TYPE TRANSCRIPTIONAL REGULATOR EXSA"/>
    <property type="match status" value="1"/>
</dbReference>
<evidence type="ECO:0000313" key="5">
    <source>
        <dbReference type="EMBL" id="MBD8498584.1"/>
    </source>
</evidence>
<dbReference type="PROSITE" id="PS00041">
    <property type="entry name" value="HTH_ARAC_FAMILY_1"/>
    <property type="match status" value="1"/>
</dbReference>
<keyword evidence="2" id="KW-0238">DNA-binding</keyword>
<dbReference type="InterPro" id="IPR014710">
    <property type="entry name" value="RmlC-like_jellyroll"/>
</dbReference>
<proteinExistence type="predicted"/>
<dbReference type="InterPro" id="IPR020449">
    <property type="entry name" value="Tscrpt_reg_AraC-type_HTH"/>
</dbReference>
<evidence type="ECO:0000256" key="3">
    <source>
        <dbReference type="ARBA" id="ARBA00023163"/>
    </source>
</evidence>
<comment type="caution">
    <text evidence="5">The sequence shown here is derived from an EMBL/GenBank/DDBJ whole genome shotgun (WGS) entry which is preliminary data.</text>
</comment>
<dbReference type="Pfam" id="PF12833">
    <property type="entry name" value="HTH_18"/>
    <property type="match status" value="1"/>
</dbReference>
<dbReference type="SMART" id="SM00342">
    <property type="entry name" value="HTH_ARAC"/>
    <property type="match status" value="1"/>
</dbReference>
<gene>
    <name evidence="5" type="ORF">IFO66_09765</name>
</gene>
<dbReference type="Proteomes" id="UP000634529">
    <property type="component" value="Unassembled WGS sequence"/>
</dbReference>
<keyword evidence="6" id="KW-1185">Reference proteome</keyword>
<sequence>MVRPHMIERDKIQFNNPSFPLMATTTEGVSPGFQRLHWHVAMEMNYIRQGSGYYLINGIRVPFKQGDLIMINGNDVHRAFEQEQLVMDVILFEPSLLAVDLKYDPDILRPFREMGVSFSPVVEGEQWGSTDFIHLFKAIMDEIMDERPSALTLARAYLLQFLALANRHLALSEVPLAPVKHRGMNAIKEIIHTMEMNMAYPWTLGELADLVHLSPSRFSALFQQTVGTSPMDYLIQLRLTQAVYLLESTELKVIDIAERCGFRNLSNFNRLFKQHIGTSPSDVRQHYEGGTNFVETVR</sequence>
<evidence type="ECO:0000256" key="2">
    <source>
        <dbReference type="ARBA" id="ARBA00023125"/>
    </source>
</evidence>
<name>A0ABR9AWY4_9BACL</name>
<dbReference type="InterPro" id="IPR003313">
    <property type="entry name" value="AraC-bd"/>
</dbReference>
<dbReference type="PRINTS" id="PR00032">
    <property type="entry name" value="HTHARAC"/>
</dbReference>
<dbReference type="Pfam" id="PF02311">
    <property type="entry name" value="AraC_binding"/>
    <property type="match status" value="1"/>
</dbReference>
<keyword evidence="1" id="KW-0805">Transcription regulation</keyword>
<reference evidence="5 6" key="1">
    <citation type="submission" date="2020-09" db="EMBL/GenBank/DDBJ databases">
        <title>Paenibacillus sp. CAU 1523 isolated from sand of Haeundae Beach.</title>
        <authorList>
            <person name="Kim W."/>
        </authorList>
    </citation>
    <scope>NUCLEOTIDE SEQUENCE [LARGE SCALE GENOMIC DNA]</scope>
    <source>
        <strain evidence="5 6">CAU 1523</strain>
    </source>
</reference>
<dbReference type="Gene3D" id="1.10.10.60">
    <property type="entry name" value="Homeodomain-like"/>
    <property type="match status" value="2"/>
</dbReference>
<dbReference type="InterPro" id="IPR018060">
    <property type="entry name" value="HTH_AraC"/>
</dbReference>
<dbReference type="RefSeq" id="WP_192024969.1">
    <property type="nucleotide sequence ID" value="NZ_JACYTN010000005.1"/>
</dbReference>
<keyword evidence="3" id="KW-0804">Transcription</keyword>
<dbReference type="SUPFAM" id="SSF51215">
    <property type="entry name" value="Regulatory protein AraC"/>
    <property type="match status" value="1"/>
</dbReference>
<dbReference type="InterPro" id="IPR037923">
    <property type="entry name" value="HTH-like"/>
</dbReference>
<dbReference type="SUPFAM" id="SSF46689">
    <property type="entry name" value="Homeodomain-like"/>
    <property type="match status" value="2"/>
</dbReference>
<dbReference type="InterPro" id="IPR009057">
    <property type="entry name" value="Homeodomain-like_sf"/>
</dbReference>
<feature type="domain" description="HTH araC/xylS-type" evidence="4">
    <location>
        <begin position="188"/>
        <end position="286"/>
    </location>
</feature>
<dbReference type="PROSITE" id="PS01124">
    <property type="entry name" value="HTH_ARAC_FAMILY_2"/>
    <property type="match status" value="1"/>
</dbReference>
<dbReference type="Gene3D" id="2.60.120.10">
    <property type="entry name" value="Jelly Rolls"/>
    <property type="match status" value="1"/>
</dbReference>
<dbReference type="PANTHER" id="PTHR43280">
    <property type="entry name" value="ARAC-FAMILY TRANSCRIPTIONAL REGULATOR"/>
    <property type="match status" value="1"/>
</dbReference>
<evidence type="ECO:0000313" key="6">
    <source>
        <dbReference type="Proteomes" id="UP000634529"/>
    </source>
</evidence>
<evidence type="ECO:0000259" key="4">
    <source>
        <dbReference type="PROSITE" id="PS01124"/>
    </source>
</evidence>
<dbReference type="EMBL" id="JACYTN010000005">
    <property type="protein sequence ID" value="MBD8498584.1"/>
    <property type="molecule type" value="Genomic_DNA"/>
</dbReference>
<dbReference type="InterPro" id="IPR018062">
    <property type="entry name" value="HTH_AraC-typ_CS"/>
</dbReference>
<accession>A0ABR9AWY4</accession>
<organism evidence="5 6">
    <name type="scientific">Paenibacillus arenosi</name>
    <dbReference type="NCBI Taxonomy" id="2774142"/>
    <lineage>
        <taxon>Bacteria</taxon>
        <taxon>Bacillati</taxon>
        <taxon>Bacillota</taxon>
        <taxon>Bacilli</taxon>
        <taxon>Bacillales</taxon>
        <taxon>Paenibacillaceae</taxon>
        <taxon>Paenibacillus</taxon>
    </lineage>
</organism>